<organism evidence="3 4">
    <name type="scientific">Falsiroseomonas algicola</name>
    <dbReference type="NCBI Taxonomy" id="2716930"/>
    <lineage>
        <taxon>Bacteria</taxon>
        <taxon>Pseudomonadati</taxon>
        <taxon>Pseudomonadota</taxon>
        <taxon>Alphaproteobacteria</taxon>
        <taxon>Acetobacterales</taxon>
        <taxon>Roseomonadaceae</taxon>
        <taxon>Falsiroseomonas</taxon>
    </lineage>
</organism>
<evidence type="ECO:0000313" key="4">
    <source>
        <dbReference type="Proteomes" id="UP000475385"/>
    </source>
</evidence>
<dbReference type="Proteomes" id="UP000475385">
    <property type="component" value="Unassembled WGS sequence"/>
</dbReference>
<sequence length="362" mass="39863">MSAVKTSEPAAAPRADQPAPAKAPPAPKAAAKKPPPKPIDRTATAADVAAAYRLLLGREPESEAVVAGHLAAVKDIGALRDRIMGSAEFQRVAYAAMATPGIRRAAGYEPVPMEIEVSSKETERMLAQVRRVWTELGQKRPFFSVLGERRFAPDQVEKNREAFEKTGRDETDVLKRRLAALEIDVADHPEAVDYGCGVGRVTVPFGAVFKKVTGFDISQPHLDLAQAAVRAEGRRNVTLAVVKDIRTLDVPQHDFFHSRMVLHRNPPPLQAQILRRCLARVRIGGIAVFQLLTHLEGYAYDTAAWMAAPPAEEPEVHVLRQDIVFGILKELGFQPLHVARDHSLPGFDRISTQFIARRVRLD</sequence>
<dbReference type="CDD" id="cd02440">
    <property type="entry name" value="AdoMet_MTases"/>
    <property type="match status" value="1"/>
</dbReference>
<evidence type="ECO:0000313" key="3">
    <source>
        <dbReference type="EMBL" id="NGM21810.1"/>
    </source>
</evidence>
<evidence type="ECO:0000259" key="2">
    <source>
        <dbReference type="Pfam" id="PF13649"/>
    </source>
</evidence>
<keyword evidence="4" id="KW-1185">Reference proteome</keyword>
<dbReference type="SUPFAM" id="SSF53335">
    <property type="entry name" value="S-adenosyl-L-methionine-dependent methyltransferases"/>
    <property type="match status" value="1"/>
</dbReference>
<name>A0A6M1LN71_9PROT</name>
<dbReference type="GO" id="GO:0032259">
    <property type="term" value="P:methylation"/>
    <property type="evidence" value="ECO:0007669"/>
    <property type="project" value="UniProtKB-KW"/>
</dbReference>
<protein>
    <submittedName>
        <fullName evidence="3">Class I SAM-dependent methyltransferase</fullName>
    </submittedName>
</protein>
<dbReference type="EMBL" id="JAAIKB010000007">
    <property type="protein sequence ID" value="NGM21810.1"/>
    <property type="molecule type" value="Genomic_DNA"/>
</dbReference>
<dbReference type="Pfam" id="PF13649">
    <property type="entry name" value="Methyltransf_25"/>
    <property type="match status" value="1"/>
</dbReference>
<gene>
    <name evidence="3" type="ORF">G3576_17435</name>
</gene>
<dbReference type="GO" id="GO:0008168">
    <property type="term" value="F:methyltransferase activity"/>
    <property type="evidence" value="ECO:0007669"/>
    <property type="project" value="UniProtKB-KW"/>
</dbReference>
<reference evidence="3 4" key="1">
    <citation type="submission" date="2020-02" db="EMBL/GenBank/DDBJ databases">
        <authorList>
            <person name="Kim H.M."/>
            <person name="Jeon C.O."/>
        </authorList>
    </citation>
    <scope>NUCLEOTIDE SEQUENCE [LARGE SCALE GENOMIC DNA]</scope>
    <source>
        <strain evidence="3 4">PeD5</strain>
    </source>
</reference>
<reference evidence="3 4" key="2">
    <citation type="submission" date="2020-03" db="EMBL/GenBank/DDBJ databases">
        <title>Roseomonas stagni sp. nov., isolated from pond water in Japan.</title>
        <authorList>
            <person name="Furuhata K."/>
            <person name="Miyamoto H."/>
            <person name="Goto K."/>
        </authorList>
    </citation>
    <scope>NUCLEOTIDE SEQUENCE [LARGE SCALE GENOMIC DNA]</scope>
    <source>
        <strain evidence="3 4">PeD5</strain>
    </source>
</reference>
<comment type="caution">
    <text evidence="3">The sequence shown here is derived from an EMBL/GenBank/DDBJ whole genome shotgun (WGS) entry which is preliminary data.</text>
</comment>
<feature type="compositionally biased region" description="Low complexity" evidence="1">
    <location>
        <begin position="9"/>
        <end position="20"/>
    </location>
</feature>
<dbReference type="RefSeq" id="WP_164695724.1">
    <property type="nucleotide sequence ID" value="NZ_JAAIKB010000007.1"/>
</dbReference>
<dbReference type="InterPro" id="IPR029063">
    <property type="entry name" value="SAM-dependent_MTases_sf"/>
</dbReference>
<dbReference type="AlphaFoldDB" id="A0A6M1LN71"/>
<dbReference type="InterPro" id="IPR041698">
    <property type="entry name" value="Methyltransf_25"/>
</dbReference>
<keyword evidence="3" id="KW-0489">Methyltransferase</keyword>
<evidence type="ECO:0000256" key="1">
    <source>
        <dbReference type="SAM" id="MobiDB-lite"/>
    </source>
</evidence>
<feature type="region of interest" description="Disordered" evidence="1">
    <location>
        <begin position="1"/>
        <end position="42"/>
    </location>
</feature>
<keyword evidence="3" id="KW-0808">Transferase</keyword>
<proteinExistence type="predicted"/>
<accession>A0A6M1LN71</accession>
<dbReference type="Gene3D" id="3.40.50.150">
    <property type="entry name" value="Vaccinia Virus protein VP39"/>
    <property type="match status" value="1"/>
</dbReference>
<feature type="domain" description="Methyltransferase" evidence="2">
    <location>
        <begin position="192"/>
        <end position="285"/>
    </location>
</feature>